<evidence type="ECO:0000313" key="2">
    <source>
        <dbReference type="EMBL" id="KAJ9151819.1"/>
    </source>
</evidence>
<comment type="caution">
    <text evidence="2">The sequence shown here is derived from an EMBL/GenBank/DDBJ whole genome shotgun (WGS) entry which is preliminary data.</text>
</comment>
<keyword evidence="3" id="KW-1185">Reference proteome</keyword>
<name>A0AA38VHY6_9PEZI</name>
<proteinExistence type="predicted"/>
<accession>A0AA38VHY6</accession>
<protein>
    <submittedName>
        <fullName evidence="2">Uncharacterized protein</fullName>
    </submittedName>
</protein>
<feature type="compositionally biased region" description="Polar residues" evidence="1">
    <location>
        <begin position="57"/>
        <end position="66"/>
    </location>
</feature>
<feature type="region of interest" description="Disordered" evidence="1">
    <location>
        <begin position="1"/>
        <end position="269"/>
    </location>
</feature>
<organism evidence="2 3">
    <name type="scientific">Pleurostoma richardsiae</name>
    <dbReference type="NCBI Taxonomy" id="41990"/>
    <lineage>
        <taxon>Eukaryota</taxon>
        <taxon>Fungi</taxon>
        <taxon>Dikarya</taxon>
        <taxon>Ascomycota</taxon>
        <taxon>Pezizomycotina</taxon>
        <taxon>Sordariomycetes</taxon>
        <taxon>Sordariomycetidae</taxon>
        <taxon>Calosphaeriales</taxon>
        <taxon>Pleurostomataceae</taxon>
        <taxon>Pleurostoma</taxon>
    </lineage>
</organism>
<reference evidence="2" key="1">
    <citation type="submission" date="2022-07" db="EMBL/GenBank/DDBJ databases">
        <title>Fungi with potential for degradation of polypropylene.</title>
        <authorList>
            <person name="Gostincar C."/>
        </authorList>
    </citation>
    <scope>NUCLEOTIDE SEQUENCE</scope>
    <source>
        <strain evidence="2">EXF-13308</strain>
    </source>
</reference>
<dbReference type="EMBL" id="JANBVO010000005">
    <property type="protein sequence ID" value="KAJ9151819.1"/>
    <property type="molecule type" value="Genomic_DNA"/>
</dbReference>
<feature type="compositionally biased region" description="Basic and acidic residues" evidence="1">
    <location>
        <begin position="35"/>
        <end position="49"/>
    </location>
</feature>
<evidence type="ECO:0000313" key="3">
    <source>
        <dbReference type="Proteomes" id="UP001174694"/>
    </source>
</evidence>
<gene>
    <name evidence="2" type="ORF">NKR23_g2753</name>
</gene>
<dbReference type="Proteomes" id="UP001174694">
    <property type="component" value="Unassembled WGS sequence"/>
</dbReference>
<sequence length="341" mass="37348">MDEPRSPVKSVWTNPWVSPEQRRRSSFSPVSPSSRSEKRKLPSDFDGDNRGSVLPQPKQQRLSSPETKQEQGSEDVLDMIAIPSPLMRVIIKSPPSSPVDFGPTNHSMVSDRRRRSSSLVSPPAVLKKRKLPVSFDEGGPGSTASSPKKQKLFPPESSLQGTRSPELKQQYGPGAMIERLGLFSTPSPTQPPEQAPREPIKLTIIPPPPKRVVDLRASESAPGDSPRRETHGPVRVSPPRPAQAAAPRRKVKRKAAPLSPANSIPLRRSARIAALEERKREQATARKRDLLASMDLHSLCRAAGSSSPGGRRWRDTLGLSPPESPSRVSPASTDDYMPIEE</sequence>
<dbReference type="AlphaFoldDB" id="A0AA38VHY6"/>
<evidence type="ECO:0000256" key="1">
    <source>
        <dbReference type="SAM" id="MobiDB-lite"/>
    </source>
</evidence>
<feature type="region of interest" description="Disordered" evidence="1">
    <location>
        <begin position="301"/>
        <end position="341"/>
    </location>
</feature>